<protein>
    <submittedName>
        <fullName evidence="1">Uncharacterized protein</fullName>
    </submittedName>
</protein>
<dbReference type="EMBL" id="CP154795">
    <property type="protein sequence ID" value="XAN08559.1"/>
    <property type="molecule type" value="Genomic_DNA"/>
</dbReference>
<evidence type="ECO:0000313" key="1">
    <source>
        <dbReference type="EMBL" id="XAN08559.1"/>
    </source>
</evidence>
<dbReference type="RefSeq" id="WP_425310016.1">
    <property type="nucleotide sequence ID" value="NZ_CP154795.1"/>
</dbReference>
<evidence type="ECO:0000313" key="2">
    <source>
        <dbReference type="Proteomes" id="UP001442841"/>
    </source>
</evidence>
<accession>A0ABZ3FTY9</accession>
<keyword evidence="2" id="KW-1185">Reference proteome</keyword>
<proteinExistence type="predicted"/>
<reference evidence="1 2" key="1">
    <citation type="submission" date="2024-04" db="EMBL/GenBank/DDBJ databases">
        <title>Isolation of an actinomycete strain from pig manure.</title>
        <authorList>
            <person name="Gong T."/>
            <person name="Yu Z."/>
            <person name="An M."/>
            <person name="Wei C."/>
            <person name="Yang W."/>
            <person name="Liu L."/>
        </authorList>
    </citation>
    <scope>NUCLEOTIDE SEQUENCE [LARGE SCALE GENOMIC DNA]</scope>
    <source>
        <strain evidence="1 2">ZF39</strain>
    </source>
</reference>
<dbReference type="Proteomes" id="UP001442841">
    <property type="component" value="Chromosome"/>
</dbReference>
<gene>
    <name evidence="1" type="ORF">AADG42_15020</name>
</gene>
<organism evidence="1 2">
    <name type="scientific">Ammonicoccus fulvus</name>
    <dbReference type="NCBI Taxonomy" id="3138240"/>
    <lineage>
        <taxon>Bacteria</taxon>
        <taxon>Bacillati</taxon>
        <taxon>Actinomycetota</taxon>
        <taxon>Actinomycetes</taxon>
        <taxon>Propionibacteriales</taxon>
        <taxon>Propionibacteriaceae</taxon>
        <taxon>Ammonicoccus</taxon>
    </lineage>
</organism>
<name>A0ABZ3FTY9_9ACTN</name>
<sequence length="146" mass="16972">MSFQDLPEDWEYEWLLDPTITADVVDLFARESDRRANTLLLLLTDRCGRLVQPVAISDMRWGCSEEERERAFDWLRHFSTGAEEDEAIEGAVIAFCHRQPRIRNSDLRWAETAQRRLDAMFIELLGCYVAHSAGVRRIDLDEENVA</sequence>